<evidence type="ECO:0000313" key="1">
    <source>
        <dbReference type="EMBL" id="KAL3795654.1"/>
    </source>
</evidence>
<proteinExistence type="predicted"/>
<dbReference type="AlphaFoldDB" id="A0ABD3Q588"/>
<accession>A0ABD3Q588</accession>
<reference evidence="1 2" key="1">
    <citation type="journal article" date="2020" name="G3 (Bethesda)">
        <title>Improved Reference Genome for Cyclotella cryptica CCMP332, a Model for Cell Wall Morphogenesis, Salinity Adaptation, and Lipid Production in Diatoms (Bacillariophyta).</title>
        <authorList>
            <person name="Roberts W.R."/>
            <person name="Downey K.M."/>
            <person name="Ruck E.C."/>
            <person name="Traller J.C."/>
            <person name="Alverson A.J."/>
        </authorList>
    </citation>
    <scope>NUCLEOTIDE SEQUENCE [LARGE SCALE GENOMIC DNA]</scope>
    <source>
        <strain evidence="1 2">CCMP332</strain>
    </source>
</reference>
<comment type="caution">
    <text evidence="1">The sequence shown here is derived from an EMBL/GenBank/DDBJ whole genome shotgun (WGS) entry which is preliminary data.</text>
</comment>
<name>A0ABD3Q588_9STRA</name>
<gene>
    <name evidence="1" type="ORF">HJC23_002061</name>
</gene>
<organism evidence="1 2">
    <name type="scientific">Cyclotella cryptica</name>
    <dbReference type="NCBI Taxonomy" id="29204"/>
    <lineage>
        <taxon>Eukaryota</taxon>
        <taxon>Sar</taxon>
        <taxon>Stramenopiles</taxon>
        <taxon>Ochrophyta</taxon>
        <taxon>Bacillariophyta</taxon>
        <taxon>Coscinodiscophyceae</taxon>
        <taxon>Thalassiosirophycidae</taxon>
        <taxon>Stephanodiscales</taxon>
        <taxon>Stephanodiscaceae</taxon>
        <taxon>Cyclotella</taxon>
    </lineage>
</organism>
<dbReference type="Proteomes" id="UP001516023">
    <property type="component" value="Unassembled WGS sequence"/>
</dbReference>
<sequence>MSQRRNTIPAIDAPIDFSSCSVESMLSIPTKFIFLKTRAGPTPTQQRCLFSRSEVSTLLQVSMLASEMDVILSLVYEALDRSNKCKLYRKSIESGKGNLYLRALLPLFDVHAETAANALNHVTSESFGIHQILSSLDACAVELKKFSEQNWNMAEQLSWMIPGQSHLLSSEKRAIAELEDAVAERIFHLKDISTLHDAESNCNDSLFRPMQEFCSSLFSDVVMPMARESLSTEQSDVNIDYSTSQLNAAEALKLLGGKPE</sequence>
<evidence type="ECO:0000313" key="2">
    <source>
        <dbReference type="Proteomes" id="UP001516023"/>
    </source>
</evidence>
<protein>
    <submittedName>
        <fullName evidence="1">Uncharacterized protein</fullName>
    </submittedName>
</protein>
<keyword evidence="2" id="KW-1185">Reference proteome</keyword>
<dbReference type="EMBL" id="JABMIG020000069">
    <property type="protein sequence ID" value="KAL3795654.1"/>
    <property type="molecule type" value="Genomic_DNA"/>
</dbReference>